<dbReference type="PANTHER" id="PTHR38681">
    <property type="entry name" value="RETROVIRUS-RELATED POL POLYPROTEIN FROM TRANSPOSON 412-LIKE PROTEIN-RELATED"/>
    <property type="match status" value="1"/>
</dbReference>
<proteinExistence type="predicted"/>
<dbReference type="InterPro" id="IPR036397">
    <property type="entry name" value="RNaseH_sf"/>
</dbReference>
<keyword evidence="3" id="KW-1185">Reference proteome</keyword>
<evidence type="ECO:0000313" key="2">
    <source>
        <dbReference type="EMBL" id="VDL96474.1"/>
    </source>
</evidence>
<dbReference type="OrthoDB" id="10056584at2759"/>
<dbReference type="PANTHER" id="PTHR38681:SF1">
    <property type="entry name" value="RETROVIRUS-RELATED POL POLYPROTEIN FROM TRANSPOSON 412-LIKE PROTEIN"/>
    <property type="match status" value="1"/>
</dbReference>
<dbReference type="EMBL" id="UYSU01035638">
    <property type="protein sequence ID" value="VDL96474.1"/>
    <property type="molecule type" value="Genomic_DNA"/>
</dbReference>
<protein>
    <submittedName>
        <fullName evidence="4">Integrase catalytic domain-containing protein</fullName>
    </submittedName>
</protein>
<feature type="region of interest" description="Disordered" evidence="1">
    <location>
        <begin position="177"/>
        <end position="197"/>
    </location>
</feature>
<name>A0A183T0T6_SCHSO</name>
<dbReference type="Proteomes" id="UP000275846">
    <property type="component" value="Unassembled WGS sequence"/>
</dbReference>
<gene>
    <name evidence="2" type="ORF">SSLN_LOCUS10089</name>
</gene>
<dbReference type="InterPro" id="IPR012337">
    <property type="entry name" value="RNaseH-like_sf"/>
</dbReference>
<evidence type="ECO:0000313" key="4">
    <source>
        <dbReference type="WBParaSite" id="SSLN_0001046001-mRNA-1"/>
    </source>
</evidence>
<dbReference type="Gene3D" id="3.30.420.10">
    <property type="entry name" value="Ribonuclease H-like superfamily/Ribonuclease H"/>
    <property type="match status" value="1"/>
</dbReference>
<reference evidence="2 3" key="2">
    <citation type="submission" date="2018-11" db="EMBL/GenBank/DDBJ databases">
        <authorList>
            <consortium name="Pathogen Informatics"/>
        </authorList>
    </citation>
    <scope>NUCLEOTIDE SEQUENCE [LARGE SCALE GENOMIC DNA]</scope>
    <source>
        <strain evidence="2 3">NST_G2</strain>
    </source>
</reference>
<evidence type="ECO:0000256" key="1">
    <source>
        <dbReference type="SAM" id="MobiDB-lite"/>
    </source>
</evidence>
<organism evidence="4">
    <name type="scientific">Schistocephalus solidus</name>
    <name type="common">Tapeworm</name>
    <dbReference type="NCBI Taxonomy" id="70667"/>
    <lineage>
        <taxon>Eukaryota</taxon>
        <taxon>Metazoa</taxon>
        <taxon>Spiralia</taxon>
        <taxon>Lophotrochozoa</taxon>
        <taxon>Platyhelminthes</taxon>
        <taxon>Cestoda</taxon>
        <taxon>Eucestoda</taxon>
        <taxon>Diphyllobothriidea</taxon>
        <taxon>Diphyllobothriidae</taxon>
        <taxon>Schistocephalus</taxon>
    </lineage>
</organism>
<evidence type="ECO:0000313" key="3">
    <source>
        <dbReference type="Proteomes" id="UP000275846"/>
    </source>
</evidence>
<accession>A0A183T0T6</accession>
<dbReference type="AlphaFoldDB" id="A0A183T0T6"/>
<sequence length="214" mass="23929">MTTAYHPASNGLVERRHRQLKTALKSHADTTAWIDNLPLVLLDIRSAVKENIQCTTAEPSKFVQSSTINTSMSNAFVQQLKQCMAQLRPTPTRLTPRCVFVQDNLKVAPFVFVRHDAVRKPFCFSYDGLCKVLKRMDKHYVIQKADKTDTVSIDRLKPAYLECIPLPVVPSHSSALSPPIPPVSSPSHQPSHSITPTMQFATPFSSQRISSRFG</sequence>
<dbReference type="WBParaSite" id="SSLN_0001046001-mRNA-1">
    <property type="protein sequence ID" value="SSLN_0001046001-mRNA-1"/>
    <property type="gene ID" value="SSLN_0001046001"/>
</dbReference>
<dbReference type="STRING" id="70667.A0A183T0T6"/>
<feature type="compositionally biased region" description="Low complexity" evidence="1">
    <location>
        <begin position="185"/>
        <end position="196"/>
    </location>
</feature>
<dbReference type="GO" id="GO:0003676">
    <property type="term" value="F:nucleic acid binding"/>
    <property type="evidence" value="ECO:0007669"/>
    <property type="project" value="InterPro"/>
</dbReference>
<dbReference type="SUPFAM" id="SSF53098">
    <property type="entry name" value="Ribonuclease H-like"/>
    <property type="match status" value="1"/>
</dbReference>
<reference evidence="4" key="1">
    <citation type="submission" date="2016-06" db="UniProtKB">
        <authorList>
            <consortium name="WormBaseParasite"/>
        </authorList>
    </citation>
    <scope>IDENTIFICATION</scope>
</reference>